<reference evidence="1" key="1">
    <citation type="submission" date="2023-04" db="EMBL/GenBank/DDBJ databases">
        <title>A chromosome-level genome assembly of the parasitoid wasp Eretmocerus hayati.</title>
        <authorList>
            <person name="Zhong Y."/>
            <person name="Liu S."/>
            <person name="Liu Y."/>
        </authorList>
    </citation>
    <scope>NUCLEOTIDE SEQUENCE</scope>
    <source>
        <strain evidence="1">ZJU_SS_LIU_2023</strain>
    </source>
</reference>
<gene>
    <name evidence="1" type="ORF">QAD02_001859</name>
</gene>
<evidence type="ECO:0000313" key="1">
    <source>
        <dbReference type="EMBL" id="KAJ8670600.1"/>
    </source>
</evidence>
<evidence type="ECO:0000313" key="2">
    <source>
        <dbReference type="Proteomes" id="UP001239111"/>
    </source>
</evidence>
<proteinExistence type="predicted"/>
<dbReference type="EMBL" id="CM056743">
    <property type="protein sequence ID" value="KAJ8670600.1"/>
    <property type="molecule type" value="Genomic_DNA"/>
</dbReference>
<dbReference type="Proteomes" id="UP001239111">
    <property type="component" value="Chromosome 3"/>
</dbReference>
<accession>A0ACC2NHB4</accession>
<comment type="caution">
    <text evidence="1">The sequence shown here is derived from an EMBL/GenBank/DDBJ whole genome shotgun (WGS) entry which is preliminary data.</text>
</comment>
<sequence>MSGREGGKKKPLKAPKKDNKELDEDDLAHKQKMKEQQKALQEAAKKAGQKGPLVNNYARKTLTTSAMRCLENYEDLVHSDDRGPGIPPYIERKNEDLALKKARLVYQSRKRGMLENGLLLSTFAKKYLHSFSEEQLRQYDRLINLPSNDWDIFYWATEVKPVPVEFQNEVMDLLKRHIRNDDREARLRQPDLF</sequence>
<keyword evidence="2" id="KW-1185">Reference proteome</keyword>
<protein>
    <submittedName>
        <fullName evidence="1">Uncharacterized protein</fullName>
    </submittedName>
</protein>
<name>A0ACC2NHB4_9HYME</name>
<organism evidence="1 2">
    <name type="scientific">Eretmocerus hayati</name>
    <dbReference type="NCBI Taxonomy" id="131215"/>
    <lineage>
        <taxon>Eukaryota</taxon>
        <taxon>Metazoa</taxon>
        <taxon>Ecdysozoa</taxon>
        <taxon>Arthropoda</taxon>
        <taxon>Hexapoda</taxon>
        <taxon>Insecta</taxon>
        <taxon>Pterygota</taxon>
        <taxon>Neoptera</taxon>
        <taxon>Endopterygota</taxon>
        <taxon>Hymenoptera</taxon>
        <taxon>Apocrita</taxon>
        <taxon>Proctotrupomorpha</taxon>
        <taxon>Chalcidoidea</taxon>
        <taxon>Aphelinidae</taxon>
        <taxon>Aphelininae</taxon>
        <taxon>Eretmocerus</taxon>
    </lineage>
</organism>